<dbReference type="PANTHER" id="PTHR10520:SF12">
    <property type="entry name" value="TRIFUNCTIONAL PURINE BIOSYNTHETIC PROTEIN ADENOSINE-3"/>
    <property type="match status" value="1"/>
</dbReference>
<dbReference type="HAMAP" id="MF_00741">
    <property type="entry name" value="AIRS"/>
    <property type="match status" value="1"/>
</dbReference>
<organism evidence="18 19">
    <name type="scientific">Oligosphaera ethanolica</name>
    <dbReference type="NCBI Taxonomy" id="760260"/>
    <lineage>
        <taxon>Bacteria</taxon>
        <taxon>Pseudomonadati</taxon>
        <taxon>Lentisphaerota</taxon>
        <taxon>Oligosphaeria</taxon>
        <taxon>Oligosphaerales</taxon>
        <taxon>Oligosphaeraceae</taxon>
        <taxon>Oligosphaera</taxon>
    </lineage>
</organism>
<evidence type="ECO:0000256" key="8">
    <source>
        <dbReference type="ARBA" id="ARBA00022741"/>
    </source>
</evidence>
<comment type="pathway">
    <text evidence="2 15">Purine metabolism; IMP biosynthesis via de novo pathway; 5-amino-1-(5-phospho-D-ribosyl)imidazole from N(2)-formyl-N(1)-(5-phospho-D-ribosyl)glycinamide: step 2/2.</text>
</comment>
<keyword evidence="7 15" id="KW-0436">Ligase</keyword>
<evidence type="ECO:0000256" key="2">
    <source>
        <dbReference type="ARBA" id="ARBA00004686"/>
    </source>
</evidence>
<keyword evidence="6 15" id="KW-0963">Cytoplasm</keyword>
<dbReference type="GO" id="GO:0006189">
    <property type="term" value="P:'de novo' IMP biosynthetic process"/>
    <property type="evidence" value="ECO:0007669"/>
    <property type="project" value="UniProtKB-UniRule"/>
</dbReference>
<dbReference type="Proteomes" id="UP001238163">
    <property type="component" value="Unassembled WGS sequence"/>
</dbReference>
<dbReference type="EC" id="6.3.3.1" evidence="4 15"/>
<dbReference type="GO" id="GO:0046084">
    <property type="term" value="P:adenine biosynthetic process"/>
    <property type="evidence" value="ECO:0007669"/>
    <property type="project" value="TreeGrafter"/>
</dbReference>
<evidence type="ECO:0000256" key="15">
    <source>
        <dbReference type="HAMAP-Rule" id="MF_00741"/>
    </source>
</evidence>
<keyword evidence="10 15" id="KW-0067">ATP-binding</keyword>
<feature type="domain" description="PurM-like N-terminal" evidence="16">
    <location>
        <begin position="64"/>
        <end position="167"/>
    </location>
</feature>
<evidence type="ECO:0000256" key="6">
    <source>
        <dbReference type="ARBA" id="ARBA00022490"/>
    </source>
</evidence>
<comment type="caution">
    <text evidence="18">The sequence shown here is derived from an EMBL/GenBank/DDBJ whole genome shotgun (WGS) entry which is preliminary data.</text>
</comment>
<dbReference type="InterPro" id="IPR004733">
    <property type="entry name" value="PurM_cligase"/>
</dbReference>
<proteinExistence type="inferred from homology"/>
<dbReference type="InterPro" id="IPR036921">
    <property type="entry name" value="PurM-like_N_sf"/>
</dbReference>
<evidence type="ECO:0000256" key="13">
    <source>
        <dbReference type="ARBA" id="ARBA00033093"/>
    </source>
</evidence>
<evidence type="ECO:0000256" key="3">
    <source>
        <dbReference type="ARBA" id="ARBA00010280"/>
    </source>
</evidence>
<dbReference type="Gene3D" id="3.30.1330.10">
    <property type="entry name" value="PurM-like, N-terminal domain"/>
    <property type="match status" value="1"/>
</dbReference>
<dbReference type="GO" id="GO:0005829">
    <property type="term" value="C:cytosol"/>
    <property type="evidence" value="ECO:0007669"/>
    <property type="project" value="TreeGrafter"/>
</dbReference>
<comment type="similarity">
    <text evidence="3 15">Belongs to the AIR synthase family.</text>
</comment>
<evidence type="ECO:0000313" key="19">
    <source>
        <dbReference type="Proteomes" id="UP001238163"/>
    </source>
</evidence>
<comment type="catalytic activity">
    <reaction evidence="14 15">
        <text>2-formamido-N(1)-(5-O-phospho-beta-D-ribosyl)acetamidine + ATP = 5-amino-1-(5-phospho-beta-D-ribosyl)imidazole + ADP + phosphate + H(+)</text>
        <dbReference type="Rhea" id="RHEA:23032"/>
        <dbReference type="ChEBI" id="CHEBI:15378"/>
        <dbReference type="ChEBI" id="CHEBI:30616"/>
        <dbReference type="ChEBI" id="CHEBI:43474"/>
        <dbReference type="ChEBI" id="CHEBI:137981"/>
        <dbReference type="ChEBI" id="CHEBI:147287"/>
        <dbReference type="ChEBI" id="CHEBI:456216"/>
        <dbReference type="EC" id="6.3.3.1"/>
    </reaction>
</comment>
<dbReference type="FunFam" id="3.90.650.10:FF:000011">
    <property type="entry name" value="Phosphoribosylformylglycinamidine cyclo-ligase"/>
    <property type="match status" value="1"/>
</dbReference>
<dbReference type="SUPFAM" id="SSF56042">
    <property type="entry name" value="PurM C-terminal domain-like"/>
    <property type="match status" value="1"/>
</dbReference>
<dbReference type="PANTHER" id="PTHR10520">
    <property type="entry name" value="TRIFUNCTIONAL PURINE BIOSYNTHETIC PROTEIN ADENOSINE-3-RELATED"/>
    <property type="match status" value="1"/>
</dbReference>
<evidence type="ECO:0000256" key="12">
    <source>
        <dbReference type="ARBA" id="ARBA00032931"/>
    </source>
</evidence>
<reference evidence="18" key="1">
    <citation type="submission" date="2023-07" db="EMBL/GenBank/DDBJ databases">
        <title>Genomic Encyclopedia of Type Strains, Phase IV (KMG-IV): sequencing the most valuable type-strain genomes for metagenomic binning, comparative biology and taxonomic classification.</title>
        <authorList>
            <person name="Goeker M."/>
        </authorList>
    </citation>
    <scope>NUCLEOTIDE SEQUENCE</scope>
    <source>
        <strain evidence="18">DSM 24202</strain>
    </source>
</reference>
<dbReference type="GO" id="GO:0005524">
    <property type="term" value="F:ATP binding"/>
    <property type="evidence" value="ECO:0007669"/>
    <property type="project" value="UniProtKB-KW"/>
</dbReference>
<protein>
    <recommendedName>
        <fullName evidence="5 15">Phosphoribosylformylglycinamidine cyclo-ligase</fullName>
        <ecNumber evidence="4 15">6.3.3.1</ecNumber>
    </recommendedName>
    <alternativeName>
        <fullName evidence="12 15">AIR synthase</fullName>
    </alternativeName>
    <alternativeName>
        <fullName evidence="13 15">AIRS</fullName>
    </alternativeName>
    <alternativeName>
        <fullName evidence="11 15">Phosphoribosyl-aminoimidazole synthetase</fullName>
    </alternativeName>
</protein>
<keyword evidence="8 15" id="KW-0547">Nucleotide-binding</keyword>
<dbReference type="Gene3D" id="3.90.650.10">
    <property type="entry name" value="PurM-like C-terminal domain"/>
    <property type="match status" value="1"/>
</dbReference>
<evidence type="ECO:0000256" key="10">
    <source>
        <dbReference type="ARBA" id="ARBA00022840"/>
    </source>
</evidence>
<evidence type="ECO:0000256" key="11">
    <source>
        <dbReference type="ARBA" id="ARBA00031908"/>
    </source>
</evidence>
<dbReference type="InterPro" id="IPR010918">
    <property type="entry name" value="PurM-like_C_dom"/>
</dbReference>
<dbReference type="GO" id="GO:0004637">
    <property type="term" value="F:phosphoribosylamine-glycine ligase activity"/>
    <property type="evidence" value="ECO:0007669"/>
    <property type="project" value="TreeGrafter"/>
</dbReference>
<comment type="subcellular location">
    <subcellularLocation>
        <location evidence="1 15">Cytoplasm</location>
    </subcellularLocation>
</comment>
<evidence type="ECO:0000256" key="5">
    <source>
        <dbReference type="ARBA" id="ARBA00020367"/>
    </source>
</evidence>
<keyword evidence="19" id="KW-1185">Reference proteome</keyword>
<dbReference type="NCBIfam" id="TIGR00878">
    <property type="entry name" value="purM"/>
    <property type="match status" value="1"/>
</dbReference>
<evidence type="ECO:0000256" key="9">
    <source>
        <dbReference type="ARBA" id="ARBA00022755"/>
    </source>
</evidence>
<dbReference type="Pfam" id="PF02769">
    <property type="entry name" value="AIRS_C"/>
    <property type="match status" value="1"/>
</dbReference>
<dbReference type="InterPro" id="IPR036676">
    <property type="entry name" value="PurM-like_C_sf"/>
</dbReference>
<dbReference type="CDD" id="cd02196">
    <property type="entry name" value="PurM"/>
    <property type="match status" value="1"/>
</dbReference>
<dbReference type="RefSeq" id="WP_307263076.1">
    <property type="nucleotide sequence ID" value="NZ_JAUSVL010000001.1"/>
</dbReference>
<evidence type="ECO:0000256" key="4">
    <source>
        <dbReference type="ARBA" id="ARBA00013047"/>
    </source>
</evidence>
<dbReference type="EMBL" id="JAUSVL010000001">
    <property type="protein sequence ID" value="MDQ0290963.1"/>
    <property type="molecule type" value="Genomic_DNA"/>
</dbReference>
<feature type="domain" description="PurM-like C-terminal" evidence="17">
    <location>
        <begin position="180"/>
        <end position="345"/>
    </location>
</feature>
<sequence length="351" mass="37242">MSKNTAGKSEAYKAAGVDIDLATKLLGQVKAKISATRRPEALAPIGGFGGLFKIDLTRWRKPVMVTSIDGVGTKLMVAAMMDKHRSVGHDIVNHCINDIAVQGAEPVYFLDYIGIGKLRSPLYEEVLEGIADACLAQNVTLIGGETAEMPGMYGNDYDLVGCITGIVDEDAIISGEKIMPGHIAIGLSADSLHTNGFSLARKALFDQGGYTVHSTPAELEGECVGDVLLKPHRCYWPAIREAMASGLPLDGIAHITGGGLYDNVPRILPEGVGAHFEASAMPVPPIFSLIQQAGGIDSHEMYRVFNMGVGMVWFVPSAAMEDAMAICQQNGFVAAVIGEAVSGDRRVSINL</sequence>
<evidence type="ECO:0000256" key="14">
    <source>
        <dbReference type="ARBA" id="ARBA00049057"/>
    </source>
</evidence>
<dbReference type="InterPro" id="IPR016188">
    <property type="entry name" value="PurM-like_N"/>
</dbReference>
<name>A0AAE3VIL6_9BACT</name>
<evidence type="ECO:0000313" key="18">
    <source>
        <dbReference type="EMBL" id="MDQ0290963.1"/>
    </source>
</evidence>
<evidence type="ECO:0000259" key="16">
    <source>
        <dbReference type="Pfam" id="PF00586"/>
    </source>
</evidence>
<dbReference type="GO" id="GO:0004641">
    <property type="term" value="F:phosphoribosylformylglycinamidine cyclo-ligase activity"/>
    <property type="evidence" value="ECO:0007669"/>
    <property type="project" value="UniProtKB-UniRule"/>
</dbReference>
<evidence type="ECO:0000259" key="17">
    <source>
        <dbReference type="Pfam" id="PF02769"/>
    </source>
</evidence>
<accession>A0AAE3VIL6</accession>
<dbReference type="AlphaFoldDB" id="A0AAE3VIL6"/>
<dbReference type="Pfam" id="PF00586">
    <property type="entry name" value="AIRS"/>
    <property type="match status" value="1"/>
</dbReference>
<gene>
    <name evidence="15" type="primary">purM</name>
    <name evidence="18" type="ORF">J3R75_003070</name>
</gene>
<evidence type="ECO:0000256" key="1">
    <source>
        <dbReference type="ARBA" id="ARBA00004496"/>
    </source>
</evidence>
<evidence type="ECO:0000256" key="7">
    <source>
        <dbReference type="ARBA" id="ARBA00022598"/>
    </source>
</evidence>
<keyword evidence="9 15" id="KW-0658">Purine biosynthesis</keyword>
<dbReference type="SUPFAM" id="SSF55326">
    <property type="entry name" value="PurM N-terminal domain-like"/>
    <property type="match status" value="1"/>
</dbReference>